<sequence length="605" mass="70147">MVEMCAEQAAAKWFADKARTILLLLDEQGKIKYANRVFRQLMTIPYATHTDQSLFHFIHEEDKEEVRKRLLLFDEDLPFAPFTSRLRRDSGRYGHLFWQQAEKTKEGWIQVMAESIQENNRDCQKEGSWLHFIANHTEDPGYIVDLRGRVILINESFEQLYGWKKNDVIGKISPIVPDECRQEWFDKIESVCQSKKPITFQTIRTKRDGTTFPVSVTLSPIYERTGRVFLCLALTKDLTEYFETKLLVEQQNKVIAEREKLLLDITENITEMISLFDLKLNKFLYISPSYERFFNTPLKKLYENPGIILENCHPEDYEGVVKFLCQPTNEVKELEYRVLRNKEGEPGWLHTKITPIWDEDGTISRWINISRDVTDLKKRELMIRKWDKLSAVGQLAAGIAHEVRNPLTSVKGFMQLLAQETNNKYTDIILSELERIEFIMNEFLVLAKPHQDIQMKLSNMNEVLREIVEFMRPEALLYGVDIHMHFDESLPLVYCESKQIKQVIINLIKNAIDAMSAGGNIYLKTGMIDNEQAAIEVRDEGAGMSTERLERLGEPFYSNKEKGTGLGLMMCYKIIENHQGTIQFASTEGEGTTATVILPFSHSDQ</sequence>
<evidence type="ECO:0000256" key="2">
    <source>
        <dbReference type="ARBA" id="ARBA00012438"/>
    </source>
</evidence>
<keyword evidence="13" id="KW-1185">Reference proteome</keyword>
<dbReference type="GO" id="GO:0005524">
    <property type="term" value="F:ATP binding"/>
    <property type="evidence" value="ECO:0007669"/>
    <property type="project" value="UniProtKB-KW"/>
</dbReference>
<keyword evidence="6" id="KW-0418">Kinase</keyword>
<dbReference type="PRINTS" id="PR00344">
    <property type="entry name" value="BCTRLSENSOR"/>
</dbReference>
<dbReference type="InterPro" id="IPR003594">
    <property type="entry name" value="HATPase_dom"/>
</dbReference>
<dbReference type="InterPro" id="IPR013655">
    <property type="entry name" value="PAS_fold_3"/>
</dbReference>
<dbReference type="InterPro" id="IPR005467">
    <property type="entry name" value="His_kinase_dom"/>
</dbReference>
<dbReference type="Pfam" id="PF13426">
    <property type="entry name" value="PAS_9"/>
    <property type="match status" value="1"/>
</dbReference>
<evidence type="ECO:0000256" key="7">
    <source>
        <dbReference type="ARBA" id="ARBA00022840"/>
    </source>
</evidence>
<dbReference type="InterPro" id="IPR000014">
    <property type="entry name" value="PAS"/>
</dbReference>
<keyword evidence="8" id="KW-0902">Two-component regulatory system</keyword>
<dbReference type="InterPro" id="IPR036890">
    <property type="entry name" value="HATPase_C_sf"/>
</dbReference>
<dbReference type="PROSITE" id="PS50112">
    <property type="entry name" value="PAS"/>
    <property type="match status" value="1"/>
</dbReference>
<dbReference type="Gene3D" id="1.10.287.130">
    <property type="match status" value="1"/>
</dbReference>
<dbReference type="GO" id="GO:0000155">
    <property type="term" value="F:phosphorelay sensor kinase activity"/>
    <property type="evidence" value="ECO:0007669"/>
    <property type="project" value="InterPro"/>
</dbReference>
<dbReference type="Gene3D" id="3.30.450.20">
    <property type="entry name" value="PAS domain"/>
    <property type="match status" value="3"/>
</dbReference>
<dbReference type="Gene3D" id="3.30.565.10">
    <property type="entry name" value="Histidine kinase-like ATPase, C-terminal domain"/>
    <property type="match status" value="1"/>
</dbReference>
<comment type="caution">
    <text evidence="12">The sequence shown here is derived from an EMBL/GenBank/DDBJ whole genome shotgun (WGS) entry which is preliminary data.</text>
</comment>
<dbReference type="NCBIfam" id="TIGR00229">
    <property type="entry name" value="sensory_box"/>
    <property type="match status" value="2"/>
</dbReference>
<keyword evidence="7" id="KW-0067">ATP-binding</keyword>
<dbReference type="SUPFAM" id="SSF55874">
    <property type="entry name" value="ATPase domain of HSP90 chaperone/DNA topoisomerase II/histidine kinase"/>
    <property type="match status" value="1"/>
</dbReference>
<dbReference type="PROSITE" id="PS50113">
    <property type="entry name" value="PAC"/>
    <property type="match status" value="2"/>
</dbReference>
<dbReference type="InterPro" id="IPR000700">
    <property type="entry name" value="PAS-assoc_C"/>
</dbReference>
<keyword evidence="3" id="KW-0597">Phosphoprotein</keyword>
<feature type="domain" description="PAC" evidence="11">
    <location>
        <begin position="332"/>
        <end position="385"/>
    </location>
</feature>
<dbReference type="Proteomes" id="UP000092578">
    <property type="component" value="Unassembled WGS sequence"/>
</dbReference>
<accession>A0A1B9ATE7</accession>
<dbReference type="CDD" id="cd00130">
    <property type="entry name" value="PAS"/>
    <property type="match status" value="3"/>
</dbReference>
<proteinExistence type="predicted"/>
<dbReference type="Pfam" id="PF08447">
    <property type="entry name" value="PAS_3"/>
    <property type="match status" value="1"/>
</dbReference>
<dbReference type="SMART" id="SM00086">
    <property type="entry name" value="PAC"/>
    <property type="match status" value="2"/>
</dbReference>
<comment type="catalytic activity">
    <reaction evidence="1">
        <text>ATP + protein L-histidine = ADP + protein N-phospho-L-histidine.</text>
        <dbReference type="EC" id="2.7.13.3"/>
    </reaction>
</comment>
<dbReference type="RefSeq" id="WP_065410556.1">
    <property type="nucleotide sequence ID" value="NZ_MAYT01000023.1"/>
</dbReference>
<evidence type="ECO:0000256" key="3">
    <source>
        <dbReference type="ARBA" id="ARBA00022553"/>
    </source>
</evidence>
<dbReference type="SMART" id="SM00091">
    <property type="entry name" value="PAS"/>
    <property type="match status" value="3"/>
</dbReference>
<dbReference type="EC" id="2.7.13.3" evidence="2"/>
<protein>
    <recommendedName>
        <fullName evidence="2">histidine kinase</fullName>
        <ecNumber evidence="2">2.7.13.3</ecNumber>
    </recommendedName>
</protein>
<gene>
    <name evidence="12" type="ORF">A8F95_07465</name>
</gene>
<dbReference type="PROSITE" id="PS50109">
    <property type="entry name" value="HIS_KIN"/>
    <property type="match status" value="1"/>
</dbReference>
<dbReference type="SUPFAM" id="SSF55785">
    <property type="entry name" value="PYP-like sensor domain (PAS domain)"/>
    <property type="match status" value="3"/>
</dbReference>
<dbReference type="SMART" id="SM00387">
    <property type="entry name" value="HATPase_c"/>
    <property type="match status" value="1"/>
</dbReference>
<dbReference type="PANTHER" id="PTHR43065">
    <property type="entry name" value="SENSOR HISTIDINE KINASE"/>
    <property type="match status" value="1"/>
</dbReference>
<keyword evidence="5" id="KW-0547">Nucleotide-binding</keyword>
<organism evidence="12 13">
    <name type="scientific">Pseudobacillus wudalianchiensis</name>
    <dbReference type="NCBI Taxonomy" id="1743143"/>
    <lineage>
        <taxon>Bacteria</taxon>
        <taxon>Bacillati</taxon>
        <taxon>Bacillota</taxon>
        <taxon>Bacilli</taxon>
        <taxon>Bacillales</taxon>
        <taxon>Bacillaceae</taxon>
        <taxon>Pseudobacillus</taxon>
    </lineage>
</organism>
<evidence type="ECO:0000256" key="5">
    <source>
        <dbReference type="ARBA" id="ARBA00022741"/>
    </source>
</evidence>
<dbReference type="InterPro" id="IPR001610">
    <property type="entry name" value="PAC"/>
</dbReference>
<evidence type="ECO:0000313" key="12">
    <source>
        <dbReference type="EMBL" id="OCA87104.1"/>
    </source>
</evidence>
<evidence type="ECO:0000256" key="6">
    <source>
        <dbReference type="ARBA" id="ARBA00022777"/>
    </source>
</evidence>
<feature type="domain" description="PAS" evidence="10">
    <location>
        <begin position="126"/>
        <end position="171"/>
    </location>
</feature>
<feature type="domain" description="Histidine kinase" evidence="9">
    <location>
        <begin position="398"/>
        <end position="602"/>
    </location>
</feature>
<evidence type="ECO:0000259" key="11">
    <source>
        <dbReference type="PROSITE" id="PS50113"/>
    </source>
</evidence>
<dbReference type="InterPro" id="IPR035965">
    <property type="entry name" value="PAS-like_dom_sf"/>
</dbReference>
<evidence type="ECO:0000256" key="8">
    <source>
        <dbReference type="ARBA" id="ARBA00023012"/>
    </source>
</evidence>
<dbReference type="SMART" id="SM00388">
    <property type="entry name" value="HisKA"/>
    <property type="match status" value="1"/>
</dbReference>
<dbReference type="SUPFAM" id="SSF47384">
    <property type="entry name" value="Homodimeric domain of signal transducing histidine kinase"/>
    <property type="match status" value="1"/>
</dbReference>
<evidence type="ECO:0000259" key="10">
    <source>
        <dbReference type="PROSITE" id="PS50112"/>
    </source>
</evidence>
<reference evidence="13" key="1">
    <citation type="submission" date="2016-05" db="EMBL/GenBank/DDBJ databases">
        <authorList>
            <person name="Liu B."/>
            <person name="Wang J."/>
            <person name="Zhu Y."/>
            <person name="Liu G."/>
            <person name="Chen Q."/>
            <person name="Chen Z."/>
            <person name="Lan J."/>
            <person name="Che J."/>
            <person name="Ge C."/>
            <person name="Shi H."/>
            <person name="Pan Z."/>
            <person name="Liu X."/>
        </authorList>
    </citation>
    <scope>NUCLEOTIDE SEQUENCE [LARGE SCALE GENOMIC DNA]</scope>
    <source>
        <strain evidence="13">FJAT-27215</strain>
    </source>
</reference>
<dbReference type="Pfam" id="PF02518">
    <property type="entry name" value="HATPase_c"/>
    <property type="match status" value="1"/>
</dbReference>
<keyword evidence="4" id="KW-0808">Transferase</keyword>
<dbReference type="CDD" id="cd00082">
    <property type="entry name" value="HisKA"/>
    <property type="match status" value="1"/>
</dbReference>
<evidence type="ECO:0000256" key="1">
    <source>
        <dbReference type="ARBA" id="ARBA00000085"/>
    </source>
</evidence>
<dbReference type="InterPro" id="IPR004358">
    <property type="entry name" value="Sig_transdc_His_kin-like_C"/>
</dbReference>
<dbReference type="AlphaFoldDB" id="A0A1B9ATE7"/>
<dbReference type="InterPro" id="IPR003661">
    <property type="entry name" value="HisK_dim/P_dom"/>
</dbReference>
<dbReference type="PANTHER" id="PTHR43065:SF34">
    <property type="entry name" value="SPORULATION KINASE A"/>
    <property type="match status" value="1"/>
</dbReference>
<feature type="domain" description="PAC" evidence="11">
    <location>
        <begin position="196"/>
        <end position="250"/>
    </location>
</feature>
<dbReference type="Pfam" id="PF00512">
    <property type="entry name" value="HisKA"/>
    <property type="match status" value="1"/>
</dbReference>
<evidence type="ECO:0000313" key="13">
    <source>
        <dbReference type="Proteomes" id="UP000092578"/>
    </source>
</evidence>
<evidence type="ECO:0000259" key="9">
    <source>
        <dbReference type="PROSITE" id="PS50109"/>
    </source>
</evidence>
<evidence type="ECO:0000256" key="4">
    <source>
        <dbReference type="ARBA" id="ARBA00022679"/>
    </source>
</evidence>
<dbReference type="InterPro" id="IPR036097">
    <property type="entry name" value="HisK_dim/P_sf"/>
</dbReference>
<dbReference type="EMBL" id="MAYT01000023">
    <property type="protein sequence ID" value="OCA87104.1"/>
    <property type="molecule type" value="Genomic_DNA"/>
</dbReference>
<name>A0A1B9ATE7_9BACI</name>